<keyword evidence="3" id="KW-1185">Reference proteome</keyword>
<evidence type="ECO:0000313" key="3">
    <source>
        <dbReference type="Proteomes" id="UP000317365"/>
    </source>
</evidence>
<dbReference type="Gene3D" id="1.10.390.30">
    <property type="entry name" value="Peptidase M60, enhancin-like domain 3"/>
    <property type="match status" value="1"/>
</dbReference>
<dbReference type="KEGG" id="rhg:EXZ61_07430"/>
<evidence type="ECO:0000313" key="2">
    <source>
        <dbReference type="EMBL" id="QDL54015.1"/>
    </source>
</evidence>
<sequence length="946" mass="101395">MAPRFCFSLCLIPIAQGPKHATAQAWARGRTALWAVTAALALAACGGGAGGSGSSGVSSTSSSTPVAIYPQPVVPSALSAALVSGDASALNDPTAIALQTRYVLQQTSLSQESRVGALWNGVSLEYNPKDYSHFVSPTNPELAQPYIVGDHAHNNALASISVAWGGRSAGYGANVLGQFDNNENLNHRPAFKRLVAWLVQGNPDMALPSPLPVAWAGIDVPDSVNGMAKAGIATSTVACNFTSNTACASAAKLLVVGGGVTAGSLLESNIRTLIQSGKPVLYLHTDGWGASAAGSQILAAMKLQLGDYGGNFWDKDLVSAARSPAGNASKTAQFSGLASLVNALATDSLTLNYDWSKCNGNDCSKATGLETGLLDPVDTLRSQIDAFNRTGSNLFTTPNTQLLRLLVLWGDTVRKQVRYPLDKVGNPAAFGKALVADALVSYVRPQSTAQAELGTFARNSSSSLPVSVSDEVLDVLIPATSGFTAIGRFAVPGKTLSLEVLDAGSASVALRLNTQRTGSTRLWENNKFNRPRFLASPNITLEPNTPISISTPYGGTMQLVFNEATAGQTVRLRVRGVAKHPFLDLSTGAGDKPGFVAALNAAQFDWAEIKLAGIEVHSRADKLRKVVNDDYGNDMDRYIQEMKTIFFEDLYMLAGYAMPGKSLSAHVQAMCTALAWDCTNLNLHRVPGTQHINVDAYSQCGNGCSGNPYDQDWGLNPRGWGESHEVGHNQQRGILQVHSGRSAEVSNNLFPLHKNWRLYKELGDNRSSNAVAYRSAFDMIKAAKQEANPSDGAYQRIWGNDAYAVQNGERMAFYMQWVHYWAQRQADEAKGWDIVTLLYLHQRQFSGTSGADWAANKTKLGYSQYASRPDVSGNDNLLIALSWITQRDQRATFDLWGVSYSAAAADQVASYSFAAEPALFYANTSTNNHATVRKVNMDVPSPVWPF</sequence>
<dbReference type="Pfam" id="PF18642">
    <property type="entry name" value="IMPa_helical"/>
    <property type="match status" value="1"/>
</dbReference>
<reference evidence="3" key="2">
    <citation type="journal article" date="2020" name="Int. J. Syst. Evol. Microbiol.">
        <title>Genomic insights into a novel species Rhodoferax aquaticus sp. nov., isolated from freshwater.</title>
        <authorList>
            <person name="Li T."/>
            <person name="Zhuo Y."/>
            <person name="Jin C.Z."/>
            <person name="Wu X."/>
            <person name="Ko S.R."/>
            <person name="Jin F.J."/>
            <person name="Ahn C.Y."/>
            <person name="Oh H.M."/>
            <person name="Lee H.G."/>
            <person name="Jin L."/>
        </authorList>
    </citation>
    <scope>NUCLEOTIDE SEQUENCE [LARGE SCALE GENOMIC DNA]</scope>
    <source>
        <strain evidence="3">Gr-4</strain>
    </source>
</reference>
<feature type="domain" description="Peptidase M60" evidence="1">
    <location>
        <begin position="481"/>
        <end position="822"/>
    </location>
</feature>
<dbReference type="AlphaFoldDB" id="A0A515EMW6"/>
<gene>
    <name evidence="2" type="ORF">EXZ61_07430</name>
</gene>
<dbReference type="SMART" id="SM01276">
    <property type="entry name" value="M60-like"/>
    <property type="match status" value="1"/>
</dbReference>
<dbReference type="InterPro" id="IPR031161">
    <property type="entry name" value="Peptidase_M60_dom"/>
</dbReference>
<proteinExistence type="predicted"/>
<reference evidence="3" key="1">
    <citation type="submission" date="2019-02" db="EMBL/GenBank/DDBJ databases">
        <title>Complete genome sequence of Rhodoferax sp. Gr-4.</title>
        <authorList>
            <person name="Jin L."/>
        </authorList>
    </citation>
    <scope>NUCLEOTIDE SEQUENCE [LARGE SCALE GENOMIC DNA]</scope>
    <source>
        <strain evidence="3">Gr-4</strain>
    </source>
</reference>
<dbReference type="InterPro" id="IPR041549">
    <property type="entry name" value="IMPa_helical"/>
</dbReference>
<dbReference type="RefSeq" id="WP_142810524.1">
    <property type="nucleotide sequence ID" value="NZ_CP036282.1"/>
</dbReference>
<dbReference type="PROSITE" id="PS51723">
    <property type="entry name" value="PEPTIDASE_M60"/>
    <property type="match status" value="1"/>
</dbReference>
<protein>
    <recommendedName>
        <fullName evidence="1">Peptidase M60 domain-containing protein</fullName>
    </recommendedName>
</protein>
<organism evidence="2 3">
    <name type="scientific">Rhodoferax aquaticus</name>
    <dbReference type="NCBI Taxonomy" id="2527691"/>
    <lineage>
        <taxon>Bacteria</taxon>
        <taxon>Pseudomonadati</taxon>
        <taxon>Pseudomonadota</taxon>
        <taxon>Betaproteobacteria</taxon>
        <taxon>Burkholderiales</taxon>
        <taxon>Comamonadaceae</taxon>
        <taxon>Rhodoferax</taxon>
    </lineage>
</organism>
<dbReference type="InterPro" id="IPR040711">
    <property type="entry name" value="IMPa_N_2"/>
</dbReference>
<dbReference type="EMBL" id="CP036282">
    <property type="protein sequence ID" value="QDL54015.1"/>
    <property type="molecule type" value="Genomic_DNA"/>
</dbReference>
<dbReference type="InterPro" id="IPR042279">
    <property type="entry name" value="Pep_M60_3"/>
</dbReference>
<dbReference type="Pfam" id="PF13402">
    <property type="entry name" value="Peptidase_M60"/>
    <property type="match status" value="1"/>
</dbReference>
<dbReference type="Pfam" id="PF18650">
    <property type="entry name" value="IMPa_N_2"/>
    <property type="match status" value="1"/>
</dbReference>
<evidence type="ECO:0000259" key="1">
    <source>
        <dbReference type="PROSITE" id="PS51723"/>
    </source>
</evidence>
<dbReference type="Proteomes" id="UP000317365">
    <property type="component" value="Chromosome"/>
</dbReference>
<accession>A0A515EMW6</accession>
<name>A0A515EMW6_9BURK</name>
<dbReference type="NCBIfam" id="NF038322">
    <property type="entry name" value="ImpA_fam_HExGH"/>
    <property type="match status" value="1"/>
</dbReference>